<evidence type="ECO:0000256" key="1">
    <source>
        <dbReference type="ARBA" id="ARBA00023157"/>
    </source>
</evidence>
<organism evidence="4 5">
    <name type="scientific">Mytilus galloprovincialis</name>
    <name type="common">Mediterranean mussel</name>
    <dbReference type="NCBI Taxonomy" id="29158"/>
    <lineage>
        <taxon>Eukaryota</taxon>
        <taxon>Metazoa</taxon>
        <taxon>Spiralia</taxon>
        <taxon>Lophotrochozoa</taxon>
        <taxon>Mollusca</taxon>
        <taxon>Bivalvia</taxon>
        <taxon>Autobranchia</taxon>
        <taxon>Pteriomorphia</taxon>
        <taxon>Mytilida</taxon>
        <taxon>Mytiloidea</taxon>
        <taxon>Mytilidae</taxon>
        <taxon>Mytilinae</taxon>
        <taxon>Mytilus</taxon>
    </lineage>
</organism>
<evidence type="ECO:0000259" key="3">
    <source>
        <dbReference type="PROSITE" id="PS51406"/>
    </source>
</evidence>
<dbReference type="Proteomes" id="UP000596742">
    <property type="component" value="Unassembled WGS sequence"/>
</dbReference>
<dbReference type="FunFam" id="3.90.215.10:FF:000001">
    <property type="entry name" value="Tenascin isoform 1"/>
    <property type="match status" value="1"/>
</dbReference>
<keyword evidence="1" id="KW-1015">Disulfide bond</keyword>
<dbReference type="CDD" id="cd00087">
    <property type="entry name" value="FReD"/>
    <property type="match status" value="1"/>
</dbReference>
<dbReference type="PANTHER" id="PTHR19143:SF327">
    <property type="entry name" value="FI21813P1-RELATED"/>
    <property type="match status" value="1"/>
</dbReference>
<keyword evidence="2" id="KW-0472">Membrane</keyword>
<evidence type="ECO:0000256" key="2">
    <source>
        <dbReference type="SAM" id="Phobius"/>
    </source>
</evidence>
<accession>A0A8B6EJ86</accession>
<name>A0A8B6EJ86_MYTGA</name>
<evidence type="ECO:0000313" key="5">
    <source>
        <dbReference type="Proteomes" id="UP000596742"/>
    </source>
</evidence>
<keyword evidence="5" id="KW-1185">Reference proteome</keyword>
<dbReference type="OrthoDB" id="6275059at2759"/>
<protein>
    <recommendedName>
        <fullName evidence="3">Fibrinogen C-terminal domain-containing protein</fullName>
    </recommendedName>
</protein>
<dbReference type="InterPro" id="IPR014716">
    <property type="entry name" value="Fibrinogen_a/b/g_C_1"/>
</dbReference>
<keyword evidence="2" id="KW-1133">Transmembrane helix</keyword>
<dbReference type="AlphaFoldDB" id="A0A8B6EJ86"/>
<dbReference type="PANTHER" id="PTHR19143">
    <property type="entry name" value="FIBRINOGEN/TENASCIN/ANGIOPOEITIN"/>
    <property type="match status" value="1"/>
</dbReference>
<feature type="transmembrane region" description="Helical" evidence="2">
    <location>
        <begin position="46"/>
        <end position="68"/>
    </location>
</feature>
<dbReference type="PROSITE" id="PS00514">
    <property type="entry name" value="FIBRINOGEN_C_1"/>
    <property type="match status" value="1"/>
</dbReference>
<dbReference type="SUPFAM" id="SSF56496">
    <property type="entry name" value="Fibrinogen C-terminal domain-like"/>
    <property type="match status" value="1"/>
</dbReference>
<proteinExistence type="predicted"/>
<sequence>MDLQYETVDEIKKNEHWYDTCDVAVAKKKTNDAPQIRRVGLSWKNLIILFLVVLILSLCTSLAVSVLMNISNDNLPLSLPKTATDTGNTMRDCLAMKENDSLSSGVYSLVLNDTMLFDVYCDMTTHKGGWIVFQKRFNGKENFYRDWHAYENGFGDLNGEFWIGNKYLHILTQVPTELRIDLKAWDRQTRYAEYSTFVIGDAESNYTLSIDGYHGDAGDGLEYHDGRQFSTYDQDNSQEGKHCAKRNKGAWWYRLCSFSSLNGEYLNGTNGTADQNVGVNWEKFKGDYYSLKSASMMLRRKKKE</sequence>
<dbReference type="InterPro" id="IPR002181">
    <property type="entry name" value="Fibrinogen_a/b/g_C_dom"/>
</dbReference>
<reference evidence="4" key="1">
    <citation type="submission" date="2018-11" db="EMBL/GenBank/DDBJ databases">
        <authorList>
            <person name="Alioto T."/>
            <person name="Alioto T."/>
        </authorList>
    </citation>
    <scope>NUCLEOTIDE SEQUENCE</scope>
</reference>
<dbReference type="PROSITE" id="PS51406">
    <property type="entry name" value="FIBRINOGEN_C_2"/>
    <property type="match status" value="1"/>
</dbReference>
<dbReference type="InterPro" id="IPR020837">
    <property type="entry name" value="Fibrinogen_CS"/>
</dbReference>
<keyword evidence="2" id="KW-0812">Transmembrane</keyword>
<dbReference type="EMBL" id="UYJE01005270">
    <property type="protein sequence ID" value="VDI35772.1"/>
    <property type="molecule type" value="Genomic_DNA"/>
</dbReference>
<gene>
    <name evidence="4" type="ORF">MGAL_10B056621</name>
</gene>
<dbReference type="SMART" id="SM00186">
    <property type="entry name" value="FBG"/>
    <property type="match status" value="1"/>
</dbReference>
<dbReference type="InterPro" id="IPR050373">
    <property type="entry name" value="Fibrinogen_C-term_domain"/>
</dbReference>
<dbReference type="Pfam" id="PF00147">
    <property type="entry name" value="Fibrinogen_C"/>
    <property type="match status" value="1"/>
</dbReference>
<dbReference type="NCBIfam" id="NF040941">
    <property type="entry name" value="GGGWT_bact"/>
    <property type="match status" value="1"/>
</dbReference>
<feature type="domain" description="Fibrinogen C-terminal" evidence="3">
    <location>
        <begin position="84"/>
        <end position="302"/>
    </location>
</feature>
<dbReference type="Gene3D" id="3.90.215.10">
    <property type="entry name" value="Gamma Fibrinogen, chain A, domain 1"/>
    <property type="match status" value="1"/>
</dbReference>
<evidence type="ECO:0000313" key="4">
    <source>
        <dbReference type="EMBL" id="VDI35772.1"/>
    </source>
</evidence>
<comment type="caution">
    <text evidence="4">The sequence shown here is derived from an EMBL/GenBank/DDBJ whole genome shotgun (WGS) entry which is preliminary data.</text>
</comment>
<dbReference type="GO" id="GO:0005615">
    <property type="term" value="C:extracellular space"/>
    <property type="evidence" value="ECO:0007669"/>
    <property type="project" value="TreeGrafter"/>
</dbReference>
<dbReference type="InterPro" id="IPR036056">
    <property type="entry name" value="Fibrinogen-like_C"/>
</dbReference>